<dbReference type="OrthoDB" id="9781342at2"/>
<proteinExistence type="predicted"/>
<organism evidence="1 2">
    <name type="scientific">Nonomuraea maritima</name>
    <dbReference type="NCBI Taxonomy" id="683260"/>
    <lineage>
        <taxon>Bacteria</taxon>
        <taxon>Bacillati</taxon>
        <taxon>Actinomycetota</taxon>
        <taxon>Actinomycetes</taxon>
        <taxon>Streptosporangiales</taxon>
        <taxon>Streptosporangiaceae</taxon>
        <taxon>Nonomuraea</taxon>
    </lineage>
</organism>
<dbReference type="STRING" id="683260.SAMN05421874_101587"/>
<keyword evidence="2" id="KW-1185">Reference proteome</keyword>
<protein>
    <submittedName>
        <fullName evidence="1">Gamma-glutamyltranspeptidase / glutathione hydrolase</fullName>
    </submittedName>
</protein>
<reference evidence="1 2" key="1">
    <citation type="submission" date="2016-10" db="EMBL/GenBank/DDBJ databases">
        <authorList>
            <person name="de Groot N.N."/>
        </authorList>
    </citation>
    <scope>NUCLEOTIDE SEQUENCE [LARGE SCALE GENOMIC DNA]</scope>
    <source>
        <strain evidence="1 2">CGMCC 4.5681</strain>
    </source>
</reference>
<dbReference type="Proteomes" id="UP000198683">
    <property type="component" value="Unassembled WGS sequence"/>
</dbReference>
<dbReference type="GO" id="GO:0016787">
    <property type="term" value="F:hydrolase activity"/>
    <property type="evidence" value="ECO:0007669"/>
    <property type="project" value="UniProtKB-KW"/>
</dbReference>
<dbReference type="InterPro" id="IPR043138">
    <property type="entry name" value="GGT_lsub"/>
</dbReference>
<dbReference type="AlphaFoldDB" id="A0A1G8T5V5"/>
<dbReference type="Gene3D" id="3.60.20.40">
    <property type="match status" value="1"/>
</dbReference>
<dbReference type="EMBL" id="FNFB01000001">
    <property type="protein sequence ID" value="SDJ36896.1"/>
    <property type="molecule type" value="Genomic_DNA"/>
</dbReference>
<dbReference type="Gene3D" id="1.10.246.130">
    <property type="match status" value="1"/>
</dbReference>
<evidence type="ECO:0000313" key="1">
    <source>
        <dbReference type="EMBL" id="SDJ36896.1"/>
    </source>
</evidence>
<dbReference type="PRINTS" id="PR01210">
    <property type="entry name" value="GGTRANSPTASE"/>
</dbReference>
<sequence>MFTTRPELSGDFGMVASTHWLASATGMSVLERGGNAFDAAVAAGFVLQVAEPHLNGPGGEVPILLWSEADQKVSVVSGQGVAPSAATIERFTELGLDLVPGTGLLAATVPGAFGGWMLMLERWGTWSLADVLAPVIHYAEHGVPVLERVSTTIESVKDLFTDDWSTSAATWLPGGNVPAAGSKLANPVLARTYRRLVAEAEAASSTREGQLEAARKAWYEGFVAEAIAEFCQKTAWRDSSGEVHGGLLTGDDLANWRAGVEEPLTFDYRGHTVCKTGPWGQGPVFLQQLALLSGHDLGAMGHLSADWIHTVTEAAKLAFADREAWYGDTEVPIADLLDASYTDERRRLIGAEASLELRPGAPGGRAPRLPVYPDPATIPGAPGLSGARAPQGVGEPTVGRVDTGEQVISSDGTVKGDTCHVDVVDRFGNMVSATPSGGWLQSSPTVPELGFCLGTRAQMFWLQDGLPGSLRPGARPRTTLSPSFALRDGRPWLAFGTPGGDQQDQWSVNFFLSVVHGKRNLQEAVDAPMFHTEHFPSSFYPRGSRPGVLHVEDRVDAAVVAELRRRGHEVEVQESWSLGRLSAVARDGDFLKAAANPRGSQGYAVGR</sequence>
<dbReference type="Pfam" id="PF01019">
    <property type="entry name" value="G_glu_transpept"/>
    <property type="match status" value="1"/>
</dbReference>
<dbReference type="InterPro" id="IPR029055">
    <property type="entry name" value="Ntn_hydrolases_N"/>
</dbReference>
<dbReference type="PANTHER" id="PTHR43881">
    <property type="entry name" value="GAMMA-GLUTAMYLTRANSPEPTIDASE (AFU_ORTHOLOGUE AFUA_4G13580)"/>
    <property type="match status" value="1"/>
</dbReference>
<dbReference type="InterPro" id="IPR043137">
    <property type="entry name" value="GGT_ssub_C"/>
</dbReference>
<dbReference type="InterPro" id="IPR052896">
    <property type="entry name" value="GGT-like_enzyme"/>
</dbReference>
<dbReference type="PANTHER" id="PTHR43881:SF1">
    <property type="entry name" value="GAMMA-GLUTAMYLTRANSPEPTIDASE (AFU_ORTHOLOGUE AFUA_4G13580)"/>
    <property type="match status" value="1"/>
</dbReference>
<evidence type="ECO:0000313" key="2">
    <source>
        <dbReference type="Proteomes" id="UP000198683"/>
    </source>
</evidence>
<accession>A0A1G8T5V5</accession>
<name>A0A1G8T5V5_9ACTN</name>
<gene>
    <name evidence="1" type="ORF">SAMN05421874_101587</name>
</gene>
<dbReference type="SUPFAM" id="SSF56235">
    <property type="entry name" value="N-terminal nucleophile aminohydrolases (Ntn hydrolases)"/>
    <property type="match status" value="1"/>
</dbReference>
<keyword evidence="1" id="KW-0378">Hydrolase</keyword>